<sequence>MRRALAALALVGCAAPPEPVSIYREPARTTPHIVAPRPDWPGWGAALNREEIRWSAETLADDFIELTFVSEWGAVRDRLLRWEEPVRVALSGPELAAYRSDAAALIARIAAGAPGLDIALAPEDEANITLRTAPAEAMAQVAPDALCFLIPFSGEWRAWREAEARGVRVWEGLERLDAITIFLPTFAAPHEIRACMEEEIAQALGPMNDIMRLEDSVFNDDNARGALTSFDLLMLRILYDPEMRTGMSPVEARRTALTALARPGTPRTGDRLRRRAPADPIYADLVTRAALAPVPAAEALWAERALVLAESFGPYDHRRGAATLEAGRAAFFDGRSKDAIRLLRRAEEIFLATLGPDSPRLADTRTDLGAILTQAGRPEEALVVLDAAIPALGANADAWSLAHAFRWRALALAESGNLHNAAETAREALDWARYVYGADSAAARGWALDFAAIGLAPG</sequence>
<dbReference type="InterPro" id="IPR011990">
    <property type="entry name" value="TPR-like_helical_dom_sf"/>
</dbReference>
<dbReference type="KEGG" id="hdh:G5B40_07195"/>
<dbReference type="Proteomes" id="UP000503336">
    <property type="component" value="Chromosome"/>
</dbReference>
<dbReference type="Gene3D" id="1.25.40.10">
    <property type="entry name" value="Tetratricopeptide repeat domain"/>
    <property type="match status" value="1"/>
</dbReference>
<protein>
    <submittedName>
        <fullName evidence="1">DUF2927 domain-containing protein</fullName>
    </submittedName>
</protein>
<proteinExistence type="predicted"/>
<evidence type="ECO:0000313" key="1">
    <source>
        <dbReference type="EMBL" id="QIE55258.1"/>
    </source>
</evidence>
<dbReference type="Pfam" id="PF13424">
    <property type="entry name" value="TPR_12"/>
    <property type="match status" value="1"/>
</dbReference>
<gene>
    <name evidence="1" type="ORF">G5B40_07195</name>
</gene>
<keyword evidence="2" id="KW-1185">Reference proteome</keyword>
<dbReference type="AlphaFoldDB" id="A0A7L5BWQ2"/>
<dbReference type="Pfam" id="PF11150">
    <property type="entry name" value="DUF2927"/>
    <property type="match status" value="1"/>
</dbReference>
<dbReference type="RefSeq" id="WP_165096881.1">
    <property type="nucleotide sequence ID" value="NZ_CP049056.1"/>
</dbReference>
<reference evidence="1 2" key="1">
    <citation type="submission" date="2020-02" db="EMBL/GenBank/DDBJ databases">
        <title>complete genome sequence of Rhodobacteraceae bacterium.</title>
        <authorList>
            <person name="Park J."/>
            <person name="Kim Y.-S."/>
            <person name="Kim K.-H."/>
        </authorList>
    </citation>
    <scope>NUCLEOTIDE SEQUENCE [LARGE SCALE GENOMIC DNA]</scope>
    <source>
        <strain evidence="1 2">RR4-56</strain>
    </source>
</reference>
<dbReference type="EMBL" id="CP049056">
    <property type="protein sequence ID" value="QIE55258.1"/>
    <property type="molecule type" value="Genomic_DNA"/>
</dbReference>
<evidence type="ECO:0000313" key="2">
    <source>
        <dbReference type="Proteomes" id="UP000503336"/>
    </source>
</evidence>
<organism evidence="1 2">
    <name type="scientific">Pikeienuella piscinae</name>
    <dbReference type="NCBI Taxonomy" id="2748098"/>
    <lineage>
        <taxon>Bacteria</taxon>
        <taxon>Pseudomonadati</taxon>
        <taxon>Pseudomonadota</taxon>
        <taxon>Alphaproteobacteria</taxon>
        <taxon>Rhodobacterales</taxon>
        <taxon>Paracoccaceae</taxon>
        <taxon>Pikeienuella</taxon>
    </lineage>
</organism>
<name>A0A7L5BWQ2_9RHOB</name>
<dbReference type="SUPFAM" id="SSF48452">
    <property type="entry name" value="TPR-like"/>
    <property type="match status" value="1"/>
</dbReference>
<dbReference type="InterPro" id="IPR021323">
    <property type="entry name" value="DUF2927"/>
</dbReference>
<accession>A0A7L5BWQ2</accession>